<dbReference type="SUPFAM" id="SSF47384">
    <property type="entry name" value="Homodimeric domain of signal transducing histidine kinase"/>
    <property type="match status" value="1"/>
</dbReference>
<dbReference type="EMBL" id="UINC01168306">
    <property type="protein sequence ID" value="SVD71277.1"/>
    <property type="molecule type" value="Genomic_DNA"/>
</dbReference>
<evidence type="ECO:0000256" key="1">
    <source>
        <dbReference type="ARBA" id="ARBA00000085"/>
    </source>
</evidence>
<dbReference type="InterPro" id="IPR036097">
    <property type="entry name" value="HisK_dim/P_sf"/>
</dbReference>
<keyword evidence="4" id="KW-0472">Membrane</keyword>
<proteinExistence type="predicted"/>
<dbReference type="PANTHER" id="PTHR44936:SF10">
    <property type="entry name" value="SENSOR PROTEIN RSTB"/>
    <property type="match status" value="1"/>
</dbReference>
<keyword evidence="8" id="KW-0067">ATP-binding</keyword>
<name>A0A382XJF1_9ZZZZ</name>
<evidence type="ECO:0000313" key="10">
    <source>
        <dbReference type="EMBL" id="SVD71277.1"/>
    </source>
</evidence>
<dbReference type="InterPro" id="IPR005467">
    <property type="entry name" value="His_kinase_dom"/>
</dbReference>
<dbReference type="SMART" id="SM00388">
    <property type="entry name" value="HisKA"/>
    <property type="match status" value="1"/>
</dbReference>
<keyword evidence="6" id="KW-0547">Nucleotide-binding</keyword>
<evidence type="ECO:0000256" key="2">
    <source>
        <dbReference type="ARBA" id="ARBA00004651"/>
    </source>
</evidence>
<dbReference type="Gene3D" id="3.30.565.10">
    <property type="entry name" value="Histidine kinase-like ATPase, C-terminal domain"/>
    <property type="match status" value="1"/>
</dbReference>
<accession>A0A382XJF1</accession>
<dbReference type="SMART" id="SM00387">
    <property type="entry name" value="HATPase_c"/>
    <property type="match status" value="1"/>
</dbReference>
<organism evidence="10">
    <name type="scientific">marine metagenome</name>
    <dbReference type="NCBI Taxonomy" id="408172"/>
    <lineage>
        <taxon>unclassified sequences</taxon>
        <taxon>metagenomes</taxon>
        <taxon>ecological metagenomes</taxon>
    </lineage>
</organism>
<evidence type="ECO:0000256" key="8">
    <source>
        <dbReference type="ARBA" id="ARBA00022840"/>
    </source>
</evidence>
<keyword evidence="4" id="KW-1003">Cell membrane</keyword>
<evidence type="ECO:0000256" key="6">
    <source>
        <dbReference type="ARBA" id="ARBA00022741"/>
    </source>
</evidence>
<dbReference type="Gene3D" id="1.10.287.130">
    <property type="match status" value="1"/>
</dbReference>
<evidence type="ECO:0000256" key="5">
    <source>
        <dbReference type="ARBA" id="ARBA00022679"/>
    </source>
</evidence>
<evidence type="ECO:0000256" key="7">
    <source>
        <dbReference type="ARBA" id="ARBA00022777"/>
    </source>
</evidence>
<gene>
    <name evidence="10" type="ORF">METZ01_LOCUS424131</name>
</gene>
<keyword evidence="5" id="KW-0808">Transferase</keyword>
<dbReference type="Pfam" id="PF02518">
    <property type="entry name" value="HATPase_c"/>
    <property type="match status" value="1"/>
</dbReference>
<keyword evidence="7" id="KW-0418">Kinase</keyword>
<reference evidence="10" key="1">
    <citation type="submission" date="2018-05" db="EMBL/GenBank/DDBJ databases">
        <authorList>
            <person name="Lanie J.A."/>
            <person name="Ng W.-L."/>
            <person name="Kazmierczak K.M."/>
            <person name="Andrzejewski T.M."/>
            <person name="Davidsen T.M."/>
            <person name="Wayne K.J."/>
            <person name="Tettelin H."/>
            <person name="Glass J.I."/>
            <person name="Rusch D."/>
            <person name="Podicherti R."/>
            <person name="Tsui H.-C.T."/>
            <person name="Winkler M.E."/>
        </authorList>
    </citation>
    <scope>NUCLEOTIDE SEQUENCE</scope>
</reference>
<dbReference type="InterPro" id="IPR036890">
    <property type="entry name" value="HATPase_C_sf"/>
</dbReference>
<comment type="subcellular location">
    <subcellularLocation>
        <location evidence="2">Cell membrane</location>
        <topology evidence="2">Multi-pass membrane protein</topology>
    </subcellularLocation>
</comment>
<dbReference type="GO" id="GO:0005524">
    <property type="term" value="F:ATP binding"/>
    <property type="evidence" value="ECO:0007669"/>
    <property type="project" value="UniProtKB-KW"/>
</dbReference>
<dbReference type="PROSITE" id="PS50109">
    <property type="entry name" value="HIS_KIN"/>
    <property type="match status" value="1"/>
</dbReference>
<dbReference type="PANTHER" id="PTHR44936">
    <property type="entry name" value="SENSOR PROTEIN CREC"/>
    <property type="match status" value="1"/>
</dbReference>
<dbReference type="InterPro" id="IPR003661">
    <property type="entry name" value="HisK_dim/P_dom"/>
</dbReference>
<dbReference type="SUPFAM" id="SSF55874">
    <property type="entry name" value="ATPase domain of HSP90 chaperone/DNA topoisomerase II/histidine kinase"/>
    <property type="match status" value="1"/>
</dbReference>
<dbReference type="Pfam" id="PF00512">
    <property type="entry name" value="HisKA"/>
    <property type="match status" value="1"/>
</dbReference>
<dbReference type="InterPro" id="IPR050980">
    <property type="entry name" value="2C_sensor_his_kinase"/>
</dbReference>
<dbReference type="GO" id="GO:0005886">
    <property type="term" value="C:plasma membrane"/>
    <property type="evidence" value="ECO:0007669"/>
    <property type="project" value="UniProtKB-SubCell"/>
</dbReference>
<dbReference type="GO" id="GO:0000155">
    <property type="term" value="F:phosphorelay sensor kinase activity"/>
    <property type="evidence" value="ECO:0007669"/>
    <property type="project" value="InterPro"/>
</dbReference>
<dbReference type="EC" id="2.7.13.3" evidence="3"/>
<feature type="domain" description="Histidine kinase" evidence="9">
    <location>
        <begin position="50"/>
        <end position="263"/>
    </location>
</feature>
<dbReference type="InterPro" id="IPR003594">
    <property type="entry name" value="HATPase_dom"/>
</dbReference>
<dbReference type="CDD" id="cd00082">
    <property type="entry name" value="HisKA"/>
    <property type="match status" value="1"/>
</dbReference>
<dbReference type="AlphaFoldDB" id="A0A382XJF1"/>
<evidence type="ECO:0000256" key="3">
    <source>
        <dbReference type="ARBA" id="ARBA00012438"/>
    </source>
</evidence>
<comment type="catalytic activity">
    <reaction evidence="1">
        <text>ATP + protein L-histidine = ADP + protein N-phospho-L-histidine.</text>
        <dbReference type="EC" id="2.7.13.3"/>
    </reaction>
</comment>
<evidence type="ECO:0000259" key="9">
    <source>
        <dbReference type="PROSITE" id="PS50109"/>
    </source>
</evidence>
<sequence length="267" mass="30230">ISIFIGLIFLVYFGVKFGVESRIRKKAYDEMQEQMAKENELLSLGGQAAAAAHSLGTPLSTILLTAKELQKEFGNNEKIKKDIELLVSQSDRCREILKKLSLNPNIEDEFINSSLSLNDYVYEIVRSFQEISEKNFIINSEQFKNPIKLYKSSEVVYGLRNFIGNANKFSNEKIEIFLKSNNKETVIVIKDDGPGFPKDLIDKQKLGEPYIRTTDEAHIAKYGLGLGTFIGKTLLEKNFANINFVNSKTTGGAEVIIKWKNNYLIKI</sequence>
<evidence type="ECO:0000256" key="4">
    <source>
        <dbReference type="ARBA" id="ARBA00022475"/>
    </source>
</evidence>
<protein>
    <recommendedName>
        <fullName evidence="3">histidine kinase</fullName>
        <ecNumber evidence="3">2.7.13.3</ecNumber>
    </recommendedName>
</protein>
<feature type="non-terminal residue" evidence="10">
    <location>
        <position position="1"/>
    </location>
</feature>